<dbReference type="AlphaFoldDB" id="A0A2H3D414"/>
<organism evidence="1 2">
    <name type="scientific">Armillaria gallica</name>
    <name type="common">Bulbous honey fungus</name>
    <name type="synonym">Armillaria bulbosa</name>
    <dbReference type="NCBI Taxonomy" id="47427"/>
    <lineage>
        <taxon>Eukaryota</taxon>
        <taxon>Fungi</taxon>
        <taxon>Dikarya</taxon>
        <taxon>Basidiomycota</taxon>
        <taxon>Agaricomycotina</taxon>
        <taxon>Agaricomycetes</taxon>
        <taxon>Agaricomycetidae</taxon>
        <taxon>Agaricales</taxon>
        <taxon>Marasmiineae</taxon>
        <taxon>Physalacriaceae</taxon>
        <taxon>Armillaria</taxon>
    </lineage>
</organism>
<reference evidence="2" key="1">
    <citation type="journal article" date="2017" name="Nat. Ecol. Evol.">
        <title>Genome expansion and lineage-specific genetic innovations in the forest pathogenic fungi Armillaria.</title>
        <authorList>
            <person name="Sipos G."/>
            <person name="Prasanna A.N."/>
            <person name="Walter M.C."/>
            <person name="O'Connor E."/>
            <person name="Balint B."/>
            <person name="Krizsan K."/>
            <person name="Kiss B."/>
            <person name="Hess J."/>
            <person name="Varga T."/>
            <person name="Slot J."/>
            <person name="Riley R."/>
            <person name="Boka B."/>
            <person name="Rigling D."/>
            <person name="Barry K."/>
            <person name="Lee J."/>
            <person name="Mihaltcheva S."/>
            <person name="LaButti K."/>
            <person name="Lipzen A."/>
            <person name="Waldron R."/>
            <person name="Moloney N.M."/>
            <person name="Sperisen C."/>
            <person name="Kredics L."/>
            <person name="Vagvoelgyi C."/>
            <person name="Patrignani A."/>
            <person name="Fitzpatrick D."/>
            <person name="Nagy I."/>
            <person name="Doyle S."/>
            <person name="Anderson J.B."/>
            <person name="Grigoriev I.V."/>
            <person name="Gueldener U."/>
            <person name="Muensterkoetter M."/>
            <person name="Nagy L.G."/>
        </authorList>
    </citation>
    <scope>NUCLEOTIDE SEQUENCE [LARGE SCALE GENOMIC DNA]</scope>
    <source>
        <strain evidence="2">Ar21-2</strain>
    </source>
</reference>
<dbReference type="EMBL" id="KZ293686">
    <property type="protein sequence ID" value="PBK86132.1"/>
    <property type="molecule type" value="Genomic_DNA"/>
</dbReference>
<dbReference type="InParanoid" id="A0A2H3D414"/>
<dbReference type="Proteomes" id="UP000217790">
    <property type="component" value="Unassembled WGS sequence"/>
</dbReference>
<protein>
    <recommendedName>
        <fullName evidence="3">F-box domain-containing protein</fullName>
    </recommendedName>
</protein>
<dbReference type="OrthoDB" id="2688364at2759"/>
<dbReference type="STRING" id="47427.A0A2H3D414"/>
<evidence type="ECO:0008006" key="3">
    <source>
        <dbReference type="Google" id="ProtNLM"/>
    </source>
</evidence>
<gene>
    <name evidence="1" type="ORF">ARMGADRAFT_1086887</name>
</gene>
<sequence length="334" mass="37101">MESTLCDLPDDVLIYTIAFLSVTDILLLRQRYRKATHRVEKRIQARCRLKQLSYSSQRYRFRVSHASCLSTRVPLARKFSSNPEATTAQMGAHGIQGDLVCPDHLGYARQQKCSERSPKGVIVTGVKLKAEPESEASVTVSSVQGIVLLHLDNYGIRHEIHSIDTDLRPITLSVDDVSKTLIYNWKTDERSYLDDVGDTPHDHCLQVVFTLTTTLVVRALSITVYNSTFTGIATHSFGWVDGASATPTSILVCSKSHHDAELFDAPTSSSSHWEERDGSETLITAVFPGPLNRKAEVRVREVCKNALNNWAVVDYDEDLGRIALGSAFGNIVII</sequence>
<proteinExistence type="predicted"/>
<name>A0A2H3D414_ARMGA</name>
<accession>A0A2H3D414</accession>
<evidence type="ECO:0000313" key="1">
    <source>
        <dbReference type="EMBL" id="PBK86132.1"/>
    </source>
</evidence>
<keyword evidence="2" id="KW-1185">Reference proteome</keyword>
<evidence type="ECO:0000313" key="2">
    <source>
        <dbReference type="Proteomes" id="UP000217790"/>
    </source>
</evidence>